<dbReference type="EMBL" id="LR746496">
    <property type="protein sequence ID" value="CAA7600743.1"/>
    <property type="molecule type" value="Genomic_DNA"/>
</dbReference>
<evidence type="ECO:0000256" key="2">
    <source>
        <dbReference type="ARBA" id="ARBA00022576"/>
    </source>
</evidence>
<name>A0A8S0VWD5_9FIRM</name>
<dbReference type="InterPro" id="IPR004839">
    <property type="entry name" value="Aminotransferase_I/II_large"/>
</dbReference>
<dbReference type="KEGG" id="aacx:DEACI_1396"/>
<dbReference type="EMBL" id="CDGJ01000075">
    <property type="protein sequence ID" value="CEJ07983.1"/>
    <property type="molecule type" value="Genomic_DNA"/>
</dbReference>
<evidence type="ECO:0000259" key="5">
    <source>
        <dbReference type="Pfam" id="PF00155"/>
    </source>
</evidence>
<dbReference type="Gene3D" id="3.40.640.10">
    <property type="entry name" value="Type I PLP-dependent aspartate aminotransferase-like (Major domain)"/>
    <property type="match status" value="1"/>
</dbReference>
<feature type="domain" description="Aminotransferase class I/classII large" evidence="5">
    <location>
        <begin position="31"/>
        <end position="151"/>
    </location>
</feature>
<dbReference type="PANTHER" id="PTHR42790">
    <property type="entry name" value="AMINOTRANSFERASE"/>
    <property type="match status" value="1"/>
</dbReference>
<accession>A0A8S0VWD5</accession>
<comment type="cofactor">
    <cofactor evidence="1">
        <name>pyridoxal 5'-phosphate</name>
        <dbReference type="ChEBI" id="CHEBI:597326"/>
    </cofactor>
</comment>
<dbReference type="AlphaFoldDB" id="A0A8S0VWD5"/>
<keyword evidence="2 6" id="KW-0032">Aminotransferase</keyword>
<protein>
    <submittedName>
        <fullName evidence="6">Aminotransferase class I and II</fullName>
    </submittedName>
    <submittedName>
        <fullName evidence="7">Transcriptional regulator with HTH domain and aminotransferase domain</fullName>
    </submittedName>
</protein>
<dbReference type="Pfam" id="PF00155">
    <property type="entry name" value="Aminotran_1_2"/>
    <property type="match status" value="1"/>
</dbReference>
<dbReference type="GO" id="GO:0008483">
    <property type="term" value="F:transaminase activity"/>
    <property type="evidence" value="ECO:0007669"/>
    <property type="project" value="UniProtKB-KW"/>
</dbReference>
<sequence>MRDALESAPTRTRRAVPHGELRYEGEKLPNLLEMSDKVVYLGTFSKVLAPGLRLGYIIADEDITRHLQMTKEGVDLHSNNLTQRAVCEFLSRNLLPEHILKLREVYGARRHAMIHALERWLGEEVEMVVPTGGLFLWAKLRHVAMSIWRLLSGKMCSMCLELCFIRMGASLRRCV</sequence>
<dbReference type="SUPFAM" id="SSF53383">
    <property type="entry name" value="PLP-dependent transferases"/>
    <property type="match status" value="1"/>
</dbReference>
<dbReference type="GO" id="GO:1901605">
    <property type="term" value="P:alpha-amino acid metabolic process"/>
    <property type="evidence" value="ECO:0007669"/>
    <property type="project" value="TreeGrafter"/>
</dbReference>
<reference evidence="7" key="1">
    <citation type="submission" date="2014-11" db="EMBL/GenBank/DDBJ databases">
        <authorList>
            <person name="Hornung B.V."/>
        </authorList>
    </citation>
    <scope>NUCLEOTIDE SEQUENCE</scope>
    <source>
        <strain evidence="7">INE</strain>
    </source>
</reference>
<evidence type="ECO:0000256" key="1">
    <source>
        <dbReference type="ARBA" id="ARBA00001933"/>
    </source>
</evidence>
<proteinExistence type="predicted"/>
<dbReference type="InterPro" id="IPR015421">
    <property type="entry name" value="PyrdxlP-dep_Trfase_major"/>
</dbReference>
<dbReference type="CDD" id="cd00609">
    <property type="entry name" value="AAT_like"/>
    <property type="match status" value="1"/>
</dbReference>
<dbReference type="PANTHER" id="PTHR42790:SF19">
    <property type="entry name" value="KYNURENINE_ALPHA-AMINOADIPATE AMINOTRANSFERASE, MITOCHONDRIAL"/>
    <property type="match status" value="1"/>
</dbReference>
<reference evidence="6" key="2">
    <citation type="submission" date="2020-01" db="EMBL/GenBank/DDBJ databases">
        <authorList>
            <person name="Hornung B."/>
        </authorList>
    </citation>
    <scope>NUCLEOTIDE SEQUENCE</scope>
    <source>
        <strain evidence="6">PacBioINE</strain>
    </source>
</reference>
<dbReference type="InterPro" id="IPR015422">
    <property type="entry name" value="PyrdxlP-dep_Trfase_small"/>
</dbReference>
<organism evidence="6">
    <name type="scientific">Acididesulfobacillus acetoxydans</name>
    <dbReference type="NCBI Taxonomy" id="1561005"/>
    <lineage>
        <taxon>Bacteria</taxon>
        <taxon>Bacillati</taxon>
        <taxon>Bacillota</taxon>
        <taxon>Clostridia</taxon>
        <taxon>Eubacteriales</taxon>
        <taxon>Peptococcaceae</taxon>
        <taxon>Acididesulfobacillus</taxon>
    </lineage>
</organism>
<dbReference type="Proteomes" id="UP001071230">
    <property type="component" value="Unassembled WGS sequence"/>
</dbReference>
<dbReference type="Proteomes" id="UP000836597">
    <property type="component" value="Chromosome"/>
</dbReference>
<dbReference type="InterPro" id="IPR015424">
    <property type="entry name" value="PyrdxlP-dep_Trfase"/>
</dbReference>
<keyword evidence="4" id="KW-0663">Pyridoxal phosphate</keyword>
<gene>
    <name evidence="6" type="ORF">DEACI_1396</name>
    <name evidence="7" type="ORF">DEACI_2458</name>
</gene>
<keyword evidence="8" id="KW-1185">Reference proteome</keyword>
<keyword evidence="3" id="KW-0808">Transferase</keyword>
<dbReference type="GO" id="GO:0030170">
    <property type="term" value="F:pyridoxal phosphate binding"/>
    <property type="evidence" value="ECO:0007669"/>
    <property type="project" value="InterPro"/>
</dbReference>
<dbReference type="Gene3D" id="3.90.1150.10">
    <property type="entry name" value="Aspartate Aminotransferase, domain 1"/>
    <property type="match status" value="1"/>
</dbReference>
<evidence type="ECO:0000313" key="8">
    <source>
        <dbReference type="Proteomes" id="UP001071230"/>
    </source>
</evidence>
<dbReference type="InterPro" id="IPR050859">
    <property type="entry name" value="Class-I_PLP-dep_aminotransf"/>
</dbReference>
<evidence type="ECO:0000313" key="6">
    <source>
        <dbReference type="EMBL" id="CAA7600743.1"/>
    </source>
</evidence>
<evidence type="ECO:0000256" key="4">
    <source>
        <dbReference type="ARBA" id="ARBA00022898"/>
    </source>
</evidence>
<evidence type="ECO:0000313" key="7">
    <source>
        <dbReference type="EMBL" id="CEJ07983.1"/>
    </source>
</evidence>
<evidence type="ECO:0000256" key="3">
    <source>
        <dbReference type="ARBA" id="ARBA00022679"/>
    </source>
</evidence>